<name>K2N369_TRYCR</name>
<gene>
    <name evidence="2" type="ORF">MOQ_007180</name>
</gene>
<organism evidence="2 3">
    <name type="scientific">Trypanosoma cruzi marinkellei</name>
    <dbReference type="NCBI Taxonomy" id="85056"/>
    <lineage>
        <taxon>Eukaryota</taxon>
        <taxon>Discoba</taxon>
        <taxon>Euglenozoa</taxon>
        <taxon>Kinetoplastea</taxon>
        <taxon>Metakinetoplastina</taxon>
        <taxon>Trypanosomatida</taxon>
        <taxon>Trypanosomatidae</taxon>
        <taxon>Trypanosoma</taxon>
        <taxon>Schizotrypanum</taxon>
    </lineage>
</organism>
<evidence type="ECO:0000256" key="1">
    <source>
        <dbReference type="SAM" id="MobiDB-lite"/>
    </source>
</evidence>
<feature type="region of interest" description="Disordered" evidence="1">
    <location>
        <begin position="166"/>
        <end position="188"/>
    </location>
</feature>
<evidence type="ECO:0000313" key="3">
    <source>
        <dbReference type="Proteomes" id="UP000007350"/>
    </source>
</evidence>
<dbReference type="OrthoDB" id="273636at2759"/>
<dbReference type="AlphaFoldDB" id="K2N369"/>
<comment type="caution">
    <text evidence="2">The sequence shown here is derived from an EMBL/GenBank/DDBJ whole genome shotgun (WGS) entry which is preliminary data.</text>
</comment>
<dbReference type="EMBL" id="AHKC01014171">
    <property type="protein sequence ID" value="EKF29051.1"/>
    <property type="molecule type" value="Genomic_DNA"/>
</dbReference>
<reference evidence="2 3" key="1">
    <citation type="journal article" date="2012" name="BMC Genomics">
        <title>Comparative genomic analysis of human infective Trypanosoma cruzi lineages with the bat-restricted subspecies T. cruzi marinkellei.</title>
        <authorList>
            <person name="Franzen O."/>
            <person name="Talavera-Lopez C."/>
            <person name="Ochaya S."/>
            <person name="Butler C.E."/>
            <person name="Messenger L.A."/>
            <person name="Lewis M.D."/>
            <person name="Llewellyn M.S."/>
            <person name="Marinkelle C.J."/>
            <person name="Tyler K.M."/>
            <person name="Miles M.A."/>
            <person name="Andersson B."/>
        </authorList>
    </citation>
    <scope>NUCLEOTIDE SEQUENCE [LARGE SCALE GENOMIC DNA]</scope>
    <source>
        <strain evidence="2 3">B7</strain>
    </source>
</reference>
<dbReference type="Proteomes" id="UP000007350">
    <property type="component" value="Unassembled WGS sequence"/>
</dbReference>
<sequence>MYESEEDELLAIKGELWMCADSEKPYKVGAGRGSKNYVCIEEDRFYVYSTRSSQSRLIKQVAFRSMKRVAWFTHNPKPPVSGGPFGVSPPPPPPRGGRGVVAPPTQQYYYMVLEFIRDYTVEESENLAKRERVVLCTENAQDFQIWQQFVESYKCTREPPTAEFLQGRSRKKATATADYDHDETTTEEEEDRVEELMDALRLWKQRALQLLKETSQAVESPASSGTSESFGVGHVDTNTWKTRVDALLGKLKKHVEKTQLVQTFHAVEWNQHVYWSCGTMFMRDMFLIVALAYMMRTITY</sequence>
<keyword evidence="3" id="KW-1185">Reference proteome</keyword>
<protein>
    <submittedName>
        <fullName evidence="2">Uncharacterized protein</fullName>
    </submittedName>
</protein>
<proteinExistence type="predicted"/>
<evidence type="ECO:0000313" key="2">
    <source>
        <dbReference type="EMBL" id="EKF29051.1"/>
    </source>
</evidence>
<accession>K2N369</accession>